<dbReference type="AlphaFoldDB" id="A0A821K8Y1"/>
<gene>
    <name evidence="10" type="ORF">OVN521_LOCUS49526</name>
    <name evidence="11" type="ORF">OVN521_LOCUS50901</name>
</gene>
<proteinExistence type="inferred from homology"/>
<keyword evidence="5" id="KW-0119">Carbohydrate metabolism</keyword>
<feature type="domain" description="Glycosyl hydrolase family 81 C-terminal" evidence="9">
    <location>
        <begin position="3"/>
        <end position="68"/>
    </location>
</feature>
<evidence type="ECO:0000256" key="3">
    <source>
        <dbReference type="ARBA" id="ARBA00012780"/>
    </source>
</evidence>
<name>A0A821K8Y1_9BILA</name>
<reference evidence="10" key="1">
    <citation type="submission" date="2021-02" db="EMBL/GenBank/DDBJ databases">
        <authorList>
            <person name="Nowell W R."/>
        </authorList>
    </citation>
    <scope>NUCLEOTIDE SEQUENCE</scope>
</reference>
<dbReference type="EMBL" id="CAJOBG010108921">
    <property type="protein sequence ID" value="CAF4733363.1"/>
    <property type="molecule type" value="Genomic_DNA"/>
</dbReference>
<keyword evidence="4" id="KW-0378">Hydrolase</keyword>
<keyword evidence="12" id="KW-1185">Reference proteome</keyword>
<dbReference type="Gene3D" id="1.10.287.1170">
    <property type="entry name" value="glycoside hydrolase family 81 endo-[beta] glucanase"/>
    <property type="match status" value="1"/>
</dbReference>
<dbReference type="Pfam" id="PF17652">
    <property type="entry name" value="Glyco_hydro81C"/>
    <property type="match status" value="1"/>
</dbReference>
<evidence type="ECO:0000256" key="1">
    <source>
        <dbReference type="ARBA" id="ARBA00000382"/>
    </source>
</evidence>
<evidence type="ECO:0000256" key="8">
    <source>
        <dbReference type="ARBA" id="ARBA00023326"/>
    </source>
</evidence>
<accession>A0A821K8Y1</accession>
<dbReference type="PROSITE" id="PS52008">
    <property type="entry name" value="GH81"/>
    <property type="match status" value="1"/>
</dbReference>
<dbReference type="Proteomes" id="UP000663866">
    <property type="component" value="Unassembled WGS sequence"/>
</dbReference>
<dbReference type="GO" id="GO:0052861">
    <property type="term" value="F:endo-1,3(4)-beta-glucanase activity"/>
    <property type="evidence" value="ECO:0007669"/>
    <property type="project" value="InterPro"/>
</dbReference>
<keyword evidence="6" id="KW-0326">Glycosidase</keyword>
<comment type="similarity">
    <text evidence="2">Belongs to the glycosyl hydrolase 81 family.</text>
</comment>
<evidence type="ECO:0000313" key="12">
    <source>
        <dbReference type="Proteomes" id="UP000663866"/>
    </source>
</evidence>
<dbReference type="GO" id="GO:0042973">
    <property type="term" value="F:glucan endo-1,3-beta-D-glucosidase activity"/>
    <property type="evidence" value="ECO:0007669"/>
    <property type="project" value="UniProtKB-EC"/>
</dbReference>
<feature type="non-terminal residue" evidence="10">
    <location>
        <position position="1"/>
    </location>
</feature>
<protein>
    <recommendedName>
        <fullName evidence="3">glucan endo-1,3-beta-D-glucosidase</fullName>
        <ecNumber evidence="3">3.2.1.39</ecNumber>
    </recommendedName>
</protein>
<dbReference type="EC" id="3.2.1.39" evidence="3"/>
<dbReference type="GO" id="GO:0000272">
    <property type="term" value="P:polysaccharide catabolic process"/>
    <property type="evidence" value="ECO:0007669"/>
    <property type="project" value="UniProtKB-KW"/>
</dbReference>
<dbReference type="GO" id="GO:0071555">
    <property type="term" value="P:cell wall organization"/>
    <property type="evidence" value="ECO:0007669"/>
    <property type="project" value="UniProtKB-KW"/>
</dbReference>
<feature type="non-terminal residue" evidence="10">
    <location>
        <position position="69"/>
    </location>
</feature>
<evidence type="ECO:0000256" key="5">
    <source>
        <dbReference type="ARBA" id="ARBA00023277"/>
    </source>
</evidence>
<comment type="caution">
    <text evidence="10">The sequence shown here is derived from an EMBL/GenBank/DDBJ whole genome shotgun (WGS) entry which is preliminary data.</text>
</comment>
<dbReference type="InterPro" id="IPR040720">
    <property type="entry name" value="GH81_C"/>
</dbReference>
<evidence type="ECO:0000313" key="11">
    <source>
        <dbReference type="EMBL" id="CAF4773264.1"/>
    </source>
</evidence>
<keyword evidence="7" id="KW-0961">Cell wall biogenesis/degradation</keyword>
<evidence type="ECO:0000256" key="4">
    <source>
        <dbReference type="ARBA" id="ARBA00022801"/>
    </source>
</evidence>
<dbReference type="EMBL" id="CAJOBG010119679">
    <property type="protein sequence ID" value="CAF4773264.1"/>
    <property type="molecule type" value="Genomic_DNA"/>
</dbReference>
<dbReference type="PANTHER" id="PTHR31983:SF0">
    <property type="entry name" value="GLUCAN ENDO-1,3-BETA-D-GLUCOSIDASE 2"/>
    <property type="match status" value="1"/>
</dbReference>
<keyword evidence="8" id="KW-0624">Polysaccharide degradation</keyword>
<sequence length="69" mass="7703">VTDYYFTGKAFHKYALLCLLADYYKETTLLEQCIKTLENGFDVLITGKNANALRYDTTWSGLISAAGLA</sequence>
<evidence type="ECO:0000313" key="10">
    <source>
        <dbReference type="EMBL" id="CAF4733363.1"/>
    </source>
</evidence>
<comment type="catalytic activity">
    <reaction evidence="1">
        <text>Hydrolysis of (1-&gt;3)-beta-D-glucosidic linkages in (1-&gt;3)-beta-D-glucans.</text>
        <dbReference type="EC" id="3.2.1.39"/>
    </reaction>
</comment>
<dbReference type="InterPro" id="IPR005200">
    <property type="entry name" value="Endo-beta-glucanase"/>
</dbReference>
<evidence type="ECO:0000256" key="6">
    <source>
        <dbReference type="ARBA" id="ARBA00023295"/>
    </source>
</evidence>
<evidence type="ECO:0000256" key="2">
    <source>
        <dbReference type="ARBA" id="ARBA00010730"/>
    </source>
</evidence>
<evidence type="ECO:0000259" key="9">
    <source>
        <dbReference type="Pfam" id="PF17652"/>
    </source>
</evidence>
<organism evidence="10 12">
    <name type="scientific">Rotaria magnacalcarata</name>
    <dbReference type="NCBI Taxonomy" id="392030"/>
    <lineage>
        <taxon>Eukaryota</taxon>
        <taxon>Metazoa</taxon>
        <taxon>Spiralia</taxon>
        <taxon>Gnathifera</taxon>
        <taxon>Rotifera</taxon>
        <taxon>Eurotatoria</taxon>
        <taxon>Bdelloidea</taxon>
        <taxon>Philodinida</taxon>
        <taxon>Philodinidae</taxon>
        <taxon>Rotaria</taxon>
    </lineage>
</organism>
<evidence type="ECO:0000256" key="7">
    <source>
        <dbReference type="ARBA" id="ARBA00023316"/>
    </source>
</evidence>
<dbReference type="PANTHER" id="PTHR31983">
    <property type="entry name" value="ENDO-1,3(4)-BETA-GLUCANASE 1"/>
    <property type="match status" value="1"/>
</dbReference>